<feature type="compositionally biased region" description="Basic and acidic residues" evidence="1">
    <location>
        <begin position="1"/>
        <end position="14"/>
    </location>
</feature>
<gene>
    <name evidence="2" type="ORF">BCON_0115g00350</name>
</gene>
<proteinExistence type="predicted"/>
<evidence type="ECO:0000313" key="3">
    <source>
        <dbReference type="Proteomes" id="UP000297527"/>
    </source>
</evidence>
<comment type="caution">
    <text evidence="2">The sequence shown here is derived from an EMBL/GenBank/DDBJ whole genome shotgun (WGS) entry which is preliminary data.</text>
</comment>
<protein>
    <submittedName>
        <fullName evidence="2">Uncharacterized protein</fullName>
    </submittedName>
</protein>
<reference evidence="2 3" key="1">
    <citation type="submission" date="2017-12" db="EMBL/GenBank/DDBJ databases">
        <title>Comparative genomics of Botrytis spp.</title>
        <authorList>
            <person name="Valero-Jimenez C.A."/>
            <person name="Tapia P."/>
            <person name="Veloso J."/>
            <person name="Silva-Moreno E."/>
            <person name="Staats M."/>
            <person name="Valdes J.H."/>
            <person name="Van Kan J.A.L."/>
        </authorList>
    </citation>
    <scope>NUCLEOTIDE SEQUENCE [LARGE SCALE GENOMIC DNA]</scope>
    <source>
        <strain evidence="2 3">MUCL11595</strain>
    </source>
</reference>
<feature type="compositionally biased region" description="Basic and acidic residues" evidence="1">
    <location>
        <begin position="21"/>
        <end position="30"/>
    </location>
</feature>
<feature type="region of interest" description="Disordered" evidence="1">
    <location>
        <begin position="1"/>
        <end position="44"/>
    </location>
</feature>
<sequence length="150" mass="17378">MISDERTSKPIDIPKKKRKYHQDDLGDRVGEYNPQTGTRNGRHGSRRFQTICDTIDINTAATLKATKTAWRIEPCKTNCEKLKNMNPCGSVRMAKNILTSMVNEELDEGEMADTEDIHETTWRRHQSTRCKNKLKMKEAEMVSNWTCSHY</sequence>
<dbReference type="Proteomes" id="UP000297527">
    <property type="component" value="Unassembled WGS sequence"/>
</dbReference>
<dbReference type="OrthoDB" id="3454374at2759"/>
<keyword evidence="3" id="KW-1185">Reference proteome</keyword>
<accession>A0A4Z1I3F6</accession>
<dbReference type="AlphaFoldDB" id="A0A4Z1I3F6"/>
<evidence type="ECO:0000313" key="2">
    <source>
        <dbReference type="EMBL" id="TGO53952.1"/>
    </source>
</evidence>
<evidence type="ECO:0000256" key="1">
    <source>
        <dbReference type="SAM" id="MobiDB-lite"/>
    </source>
</evidence>
<name>A0A4Z1I3F6_9HELO</name>
<organism evidence="2 3">
    <name type="scientific">Botryotinia convoluta</name>
    <dbReference type="NCBI Taxonomy" id="54673"/>
    <lineage>
        <taxon>Eukaryota</taxon>
        <taxon>Fungi</taxon>
        <taxon>Dikarya</taxon>
        <taxon>Ascomycota</taxon>
        <taxon>Pezizomycotina</taxon>
        <taxon>Leotiomycetes</taxon>
        <taxon>Helotiales</taxon>
        <taxon>Sclerotiniaceae</taxon>
        <taxon>Botryotinia</taxon>
    </lineage>
</organism>
<dbReference type="EMBL" id="PQXN01000115">
    <property type="protein sequence ID" value="TGO53952.1"/>
    <property type="molecule type" value="Genomic_DNA"/>
</dbReference>